<dbReference type="PROSITE" id="PS50115">
    <property type="entry name" value="ARFGAP"/>
    <property type="match status" value="1"/>
</dbReference>
<dbReference type="SUPFAM" id="SSF57863">
    <property type="entry name" value="ArfGap/RecO-like zinc finger"/>
    <property type="match status" value="1"/>
</dbReference>
<dbReference type="InterPro" id="IPR001164">
    <property type="entry name" value="ArfGAP_dom"/>
</dbReference>
<dbReference type="GO" id="GO:0008270">
    <property type="term" value="F:zinc ion binding"/>
    <property type="evidence" value="ECO:0007669"/>
    <property type="project" value="UniProtKB-KW"/>
</dbReference>
<accession>A0A1V9XUN7</accession>
<keyword evidence="1" id="KW-0343">GTPase activation</keyword>
<keyword evidence="2" id="KW-0479">Metal-binding</keyword>
<dbReference type="FunFam" id="1.10.220.150:FF:000004">
    <property type="entry name" value="Putative ADP-ribosylation factor GTPase-activating protein 2"/>
    <property type="match status" value="1"/>
</dbReference>
<organism evidence="7 8">
    <name type="scientific">Tropilaelaps mercedesae</name>
    <dbReference type="NCBI Taxonomy" id="418985"/>
    <lineage>
        <taxon>Eukaryota</taxon>
        <taxon>Metazoa</taxon>
        <taxon>Ecdysozoa</taxon>
        <taxon>Arthropoda</taxon>
        <taxon>Chelicerata</taxon>
        <taxon>Arachnida</taxon>
        <taxon>Acari</taxon>
        <taxon>Parasitiformes</taxon>
        <taxon>Mesostigmata</taxon>
        <taxon>Gamasina</taxon>
        <taxon>Dermanyssoidea</taxon>
        <taxon>Laelapidae</taxon>
        <taxon>Tropilaelaps</taxon>
    </lineage>
</organism>
<dbReference type="Pfam" id="PF01412">
    <property type="entry name" value="ArfGap"/>
    <property type="match status" value="1"/>
</dbReference>
<evidence type="ECO:0000259" key="6">
    <source>
        <dbReference type="PROSITE" id="PS50115"/>
    </source>
</evidence>
<dbReference type="SMART" id="SM00105">
    <property type="entry name" value="ArfGap"/>
    <property type="match status" value="1"/>
</dbReference>
<feature type="domain" description="Arf-GAP" evidence="6">
    <location>
        <begin position="11"/>
        <end position="123"/>
    </location>
</feature>
<feature type="non-terminal residue" evidence="7">
    <location>
        <position position="123"/>
    </location>
</feature>
<dbReference type="InParanoid" id="A0A1V9XUN7"/>
<protein>
    <submittedName>
        <fullName evidence="7">ADP-ribosylation factor GTPase-activating protein 2-like</fullName>
    </submittedName>
</protein>
<name>A0A1V9XUN7_9ACAR</name>
<evidence type="ECO:0000256" key="4">
    <source>
        <dbReference type="ARBA" id="ARBA00022833"/>
    </source>
</evidence>
<dbReference type="GO" id="GO:0005096">
    <property type="term" value="F:GTPase activator activity"/>
    <property type="evidence" value="ECO:0007669"/>
    <property type="project" value="UniProtKB-KW"/>
</dbReference>
<dbReference type="OrthoDB" id="983479at2759"/>
<gene>
    <name evidence="7" type="ORF">BIW11_00475</name>
</gene>
<dbReference type="PRINTS" id="PR00405">
    <property type="entry name" value="REVINTRACTNG"/>
</dbReference>
<dbReference type="CDD" id="cd08959">
    <property type="entry name" value="ArfGap_ArfGap1_like"/>
    <property type="match status" value="1"/>
</dbReference>
<evidence type="ECO:0000256" key="1">
    <source>
        <dbReference type="ARBA" id="ARBA00022468"/>
    </source>
</evidence>
<dbReference type="Proteomes" id="UP000192247">
    <property type="component" value="Unassembled WGS sequence"/>
</dbReference>
<dbReference type="GO" id="GO:0000139">
    <property type="term" value="C:Golgi membrane"/>
    <property type="evidence" value="ECO:0007669"/>
    <property type="project" value="GOC"/>
</dbReference>
<dbReference type="InterPro" id="IPR037278">
    <property type="entry name" value="ARFGAP/RecO"/>
</dbReference>
<comment type="caution">
    <text evidence="7">The sequence shown here is derived from an EMBL/GenBank/DDBJ whole genome shotgun (WGS) entry which is preliminary data.</text>
</comment>
<keyword evidence="3 5" id="KW-0863">Zinc-finger</keyword>
<sequence length="123" mass="13731">MAETPSKNDIMAVFKRLRVIPANKQCFDCGAKNPTWSSVTYGVFICIDCSALHRGLGTHISFVRSTTLDTTYTWIQLRSMQLGGNANATTFFASHGVTGQQLDTKLKYNSRVASVYREKLRSM</sequence>
<reference evidence="7 8" key="1">
    <citation type="journal article" date="2017" name="Gigascience">
        <title>Draft genome of the honey bee ectoparasitic mite, Tropilaelaps mercedesae, is shaped by the parasitic life history.</title>
        <authorList>
            <person name="Dong X."/>
            <person name="Armstrong S.D."/>
            <person name="Xia D."/>
            <person name="Makepeace B.L."/>
            <person name="Darby A.C."/>
            <person name="Kadowaki T."/>
        </authorList>
    </citation>
    <scope>NUCLEOTIDE SEQUENCE [LARGE SCALE GENOMIC DNA]</scope>
    <source>
        <strain evidence="7">Wuxi-XJTLU</strain>
    </source>
</reference>
<evidence type="ECO:0000256" key="3">
    <source>
        <dbReference type="ARBA" id="ARBA00022771"/>
    </source>
</evidence>
<dbReference type="GO" id="GO:0048205">
    <property type="term" value="P:COPI coating of Golgi vesicle"/>
    <property type="evidence" value="ECO:0007669"/>
    <property type="project" value="TreeGrafter"/>
</dbReference>
<keyword evidence="4" id="KW-0862">Zinc</keyword>
<dbReference type="AlphaFoldDB" id="A0A1V9XUN7"/>
<evidence type="ECO:0000313" key="8">
    <source>
        <dbReference type="Proteomes" id="UP000192247"/>
    </source>
</evidence>
<evidence type="ECO:0000256" key="2">
    <source>
        <dbReference type="ARBA" id="ARBA00022723"/>
    </source>
</evidence>
<evidence type="ECO:0000313" key="7">
    <source>
        <dbReference type="EMBL" id="OQR77210.1"/>
    </source>
</evidence>
<keyword evidence="8" id="KW-1185">Reference proteome</keyword>
<dbReference type="EMBL" id="MNPL01003832">
    <property type="protein sequence ID" value="OQR77210.1"/>
    <property type="molecule type" value="Genomic_DNA"/>
</dbReference>
<dbReference type="PANTHER" id="PTHR45686">
    <property type="entry name" value="ADP-RIBOSYLATION FACTOR GTPASE ACTIVATING PROTEIN 3, ISOFORM H-RELATED"/>
    <property type="match status" value="1"/>
</dbReference>
<proteinExistence type="predicted"/>
<dbReference type="STRING" id="418985.A0A1V9XUN7"/>
<dbReference type="InterPro" id="IPR038508">
    <property type="entry name" value="ArfGAP_dom_sf"/>
</dbReference>
<dbReference type="PANTHER" id="PTHR45686:SF4">
    <property type="entry name" value="ADP-RIBOSYLATION FACTOR GTPASE ACTIVATING PROTEIN 3, ISOFORM H"/>
    <property type="match status" value="1"/>
</dbReference>
<evidence type="ECO:0000256" key="5">
    <source>
        <dbReference type="PROSITE-ProRule" id="PRU00288"/>
    </source>
</evidence>
<dbReference type="Gene3D" id="1.10.220.150">
    <property type="entry name" value="Arf GTPase activating protein"/>
    <property type="match status" value="1"/>
</dbReference>